<keyword evidence="2" id="KW-0732">Signal</keyword>
<reference evidence="4 5" key="1">
    <citation type="submission" date="2019-07" db="EMBL/GenBank/DDBJ databases">
        <title>Whole genome shotgun sequence of Reyranella soli NBRC 108950.</title>
        <authorList>
            <person name="Hosoyama A."/>
            <person name="Uohara A."/>
            <person name="Ohji S."/>
            <person name="Ichikawa N."/>
        </authorList>
    </citation>
    <scope>NUCLEOTIDE SEQUENCE [LARGE SCALE GENOMIC DNA]</scope>
    <source>
        <strain evidence="4 5">NBRC 108950</strain>
    </source>
</reference>
<gene>
    <name evidence="4" type="ORF">RSO01_52480</name>
</gene>
<organism evidence="4 5">
    <name type="scientific">Reyranella soli</name>
    <dbReference type="NCBI Taxonomy" id="1230389"/>
    <lineage>
        <taxon>Bacteria</taxon>
        <taxon>Pseudomonadati</taxon>
        <taxon>Pseudomonadota</taxon>
        <taxon>Alphaproteobacteria</taxon>
        <taxon>Hyphomicrobiales</taxon>
        <taxon>Reyranellaceae</taxon>
        <taxon>Reyranella</taxon>
    </lineage>
</organism>
<name>A0A512NGQ5_9HYPH</name>
<dbReference type="EMBL" id="BKAJ01000093">
    <property type="protein sequence ID" value="GEP58082.1"/>
    <property type="molecule type" value="Genomic_DNA"/>
</dbReference>
<dbReference type="CDD" id="cd07185">
    <property type="entry name" value="OmpA_C-like"/>
    <property type="match status" value="1"/>
</dbReference>
<protein>
    <recommendedName>
        <fullName evidence="3">OmpA-like domain-containing protein</fullName>
    </recommendedName>
</protein>
<dbReference type="AlphaFoldDB" id="A0A512NGQ5"/>
<dbReference type="InterPro" id="IPR050330">
    <property type="entry name" value="Bact_OuterMem_StrucFunc"/>
</dbReference>
<dbReference type="PROSITE" id="PS51257">
    <property type="entry name" value="PROKAR_LIPOPROTEIN"/>
    <property type="match status" value="1"/>
</dbReference>
<feature type="domain" description="OmpA-like" evidence="3">
    <location>
        <begin position="25"/>
        <end position="148"/>
    </location>
</feature>
<feature type="signal peptide" evidence="2">
    <location>
        <begin position="1"/>
        <end position="17"/>
    </location>
</feature>
<dbReference type="PANTHER" id="PTHR30329">
    <property type="entry name" value="STATOR ELEMENT OF FLAGELLAR MOTOR COMPLEX"/>
    <property type="match status" value="1"/>
</dbReference>
<dbReference type="Proteomes" id="UP000321058">
    <property type="component" value="Unassembled WGS sequence"/>
</dbReference>
<dbReference type="InterPro" id="IPR006665">
    <property type="entry name" value="OmpA-like"/>
</dbReference>
<accession>A0A512NGQ5</accession>
<proteinExistence type="predicted"/>
<comment type="caution">
    <text evidence="4">The sequence shown here is derived from an EMBL/GenBank/DDBJ whole genome shotgun (WGS) entry which is preliminary data.</text>
</comment>
<dbReference type="Pfam" id="PF00691">
    <property type="entry name" value="OmpA"/>
    <property type="match status" value="1"/>
</dbReference>
<evidence type="ECO:0000256" key="2">
    <source>
        <dbReference type="SAM" id="SignalP"/>
    </source>
</evidence>
<feature type="chain" id="PRO_5022039867" description="OmpA-like domain-containing protein" evidence="2">
    <location>
        <begin position="18"/>
        <end position="148"/>
    </location>
</feature>
<dbReference type="PROSITE" id="PS51123">
    <property type="entry name" value="OMPA_2"/>
    <property type="match status" value="1"/>
</dbReference>
<dbReference type="SUPFAM" id="SSF103088">
    <property type="entry name" value="OmpA-like"/>
    <property type="match status" value="1"/>
</dbReference>
<dbReference type="Gene3D" id="3.30.1330.60">
    <property type="entry name" value="OmpA-like domain"/>
    <property type="match status" value="1"/>
</dbReference>
<dbReference type="RefSeq" id="WP_147152985.1">
    <property type="nucleotide sequence ID" value="NZ_BKAJ01000093.1"/>
</dbReference>
<keyword evidence="5" id="KW-1185">Reference proteome</keyword>
<evidence type="ECO:0000259" key="3">
    <source>
        <dbReference type="PROSITE" id="PS51123"/>
    </source>
</evidence>
<sequence length="148" mass="15865">MGRHAWPIIIAMCVALAACLDNQQALQSSDPIYTMVFFATDSVTLNKRAQDQLTNTVKEPTPPIRAALQPNSKAKICVTGHTDKVGPETINKEVAQRRADAVAKYLVGLGVPEQRIVTASLGSSKPLVVTGPGVPEISNRRVEVVFGC</sequence>
<evidence type="ECO:0000313" key="5">
    <source>
        <dbReference type="Proteomes" id="UP000321058"/>
    </source>
</evidence>
<evidence type="ECO:0000256" key="1">
    <source>
        <dbReference type="PROSITE-ProRule" id="PRU00473"/>
    </source>
</evidence>
<dbReference type="GO" id="GO:0016020">
    <property type="term" value="C:membrane"/>
    <property type="evidence" value="ECO:0007669"/>
    <property type="project" value="UniProtKB-UniRule"/>
</dbReference>
<keyword evidence="1" id="KW-0472">Membrane</keyword>
<dbReference type="PANTHER" id="PTHR30329:SF21">
    <property type="entry name" value="LIPOPROTEIN YIAD-RELATED"/>
    <property type="match status" value="1"/>
</dbReference>
<dbReference type="InterPro" id="IPR036737">
    <property type="entry name" value="OmpA-like_sf"/>
</dbReference>
<evidence type="ECO:0000313" key="4">
    <source>
        <dbReference type="EMBL" id="GEP58082.1"/>
    </source>
</evidence>
<dbReference type="OrthoDB" id="189250at2"/>